<keyword evidence="1" id="KW-1185">Reference proteome</keyword>
<dbReference type="AlphaFoldDB" id="A0A6P7T638"/>
<sequence length="170" mass="19385">MFADLRDSYLRCISKRSILCILVSSTPPYTSIITPQKLKKGAPVIISNRRYKNNQNSLRRFEENFGMAQYVADYKLKRETKILKRSVLNSQIVKKYPITEYVSANARSMPMQTTLTSGNESTTTRDYPISSRLTPSNTRNLPATIAISIGVNRETETGDRNRMLRELSVL</sequence>
<evidence type="ECO:0000313" key="2">
    <source>
        <dbReference type="RefSeq" id="XP_029645722.1"/>
    </source>
</evidence>
<name>A0A6P7T638_9MOLL</name>
<proteinExistence type="predicted"/>
<dbReference type="RefSeq" id="XP_029645722.1">
    <property type="nucleotide sequence ID" value="XM_029789862.1"/>
</dbReference>
<accession>A0A6P7T638</accession>
<gene>
    <name evidence="2" type="primary">LOC115219683</name>
</gene>
<protein>
    <submittedName>
        <fullName evidence="2">Uncharacterized protein LOC115219683</fullName>
    </submittedName>
</protein>
<dbReference type="Proteomes" id="UP000515154">
    <property type="component" value="Linkage group LG1"/>
</dbReference>
<evidence type="ECO:0000313" key="1">
    <source>
        <dbReference type="Proteomes" id="UP000515154"/>
    </source>
</evidence>
<reference evidence="2" key="1">
    <citation type="submission" date="2025-08" db="UniProtKB">
        <authorList>
            <consortium name="RefSeq"/>
        </authorList>
    </citation>
    <scope>IDENTIFICATION</scope>
</reference>
<organism evidence="1 2">
    <name type="scientific">Octopus sinensis</name>
    <name type="common">East Asian common octopus</name>
    <dbReference type="NCBI Taxonomy" id="2607531"/>
    <lineage>
        <taxon>Eukaryota</taxon>
        <taxon>Metazoa</taxon>
        <taxon>Spiralia</taxon>
        <taxon>Lophotrochozoa</taxon>
        <taxon>Mollusca</taxon>
        <taxon>Cephalopoda</taxon>
        <taxon>Coleoidea</taxon>
        <taxon>Octopodiformes</taxon>
        <taxon>Octopoda</taxon>
        <taxon>Incirrata</taxon>
        <taxon>Octopodidae</taxon>
        <taxon>Octopus</taxon>
    </lineage>
</organism>
<dbReference type="KEGG" id="osn:115219683"/>